<accession>A0AA35UKS9</accession>
<dbReference type="EMBL" id="CATKSH010000042">
    <property type="protein sequence ID" value="CAI9122287.1"/>
    <property type="molecule type" value="Genomic_DNA"/>
</dbReference>
<proteinExistence type="predicted"/>
<reference evidence="2" key="1">
    <citation type="submission" date="2023-03" db="EMBL/GenBank/DDBJ databases">
        <authorList>
            <person name="Cleenwerck I."/>
        </authorList>
    </citation>
    <scope>NUCLEOTIDE SEQUENCE</scope>
    <source>
        <strain evidence="2">LMG 32879</strain>
    </source>
</reference>
<feature type="domain" description="Polysaccharide pyruvyl transferase" evidence="1">
    <location>
        <begin position="50"/>
        <end position="187"/>
    </location>
</feature>
<evidence type="ECO:0000313" key="2">
    <source>
        <dbReference type="EMBL" id="CAI9122287.1"/>
    </source>
</evidence>
<dbReference type="InterPro" id="IPR007345">
    <property type="entry name" value="Polysacch_pyruvyl_Trfase"/>
</dbReference>
<protein>
    <recommendedName>
        <fullName evidence="1">Polysaccharide pyruvyl transferase domain-containing protein</fullName>
    </recommendedName>
</protein>
<dbReference type="RefSeq" id="WP_289843934.1">
    <property type="nucleotide sequence ID" value="NZ_CATKSH010000042.1"/>
</dbReference>
<comment type="caution">
    <text evidence="2">The sequence shown here is derived from an EMBL/GenBank/DDBJ whole genome shotgun (WGS) entry which is preliminary data.</text>
</comment>
<gene>
    <name evidence="2" type="ORF">LMG32879_003147</name>
</gene>
<dbReference type="AlphaFoldDB" id="A0AA35UKS9"/>
<organism evidence="2 3">
    <name type="scientific">Brytella acorum</name>
    <dbReference type="NCBI Taxonomy" id="2959299"/>
    <lineage>
        <taxon>Bacteria</taxon>
        <taxon>Pseudomonadati</taxon>
        <taxon>Pseudomonadota</taxon>
        <taxon>Alphaproteobacteria</taxon>
        <taxon>Acetobacterales</taxon>
        <taxon>Acetobacteraceae</taxon>
        <taxon>Brytella</taxon>
    </lineage>
</organism>
<keyword evidence="3" id="KW-1185">Reference proteome</keyword>
<dbReference type="Proteomes" id="UP001176960">
    <property type="component" value="Unassembled WGS sequence"/>
</dbReference>
<name>A0AA35UKS9_9PROT</name>
<evidence type="ECO:0000313" key="3">
    <source>
        <dbReference type="Proteomes" id="UP001176960"/>
    </source>
</evidence>
<evidence type="ECO:0000259" key="1">
    <source>
        <dbReference type="Pfam" id="PF04230"/>
    </source>
</evidence>
<sequence length="348" mass="39968">MVPHHLSLYRSDKFIEKSNGKFFIKNKDGLFEHLSKLSSYLSEFDIRNVHLYGGGYLNSMWTHHLPIILGAKIVSKNLQAPLIATGQGFIPWDDSVDQYMRCLSTFDITDVRDYASFNVFQEKNRGNTASYSGDDALLLFKDQNNFAIKREEKPSLVICIQNDLFSGGNLLENLLCEEILSLFSSRGIKNIKFLSAMKNDSFNLSKEMELIIKKIGMTFSHKNENQLLHEGIPFHPDSFFITTRYHIHLIASFSGARGISIYSNNYYKNKHKSVNDMGSLWEVVDLPILSRRGFKGIIEDAFRSASAHNADVLNFWINKKKNLSRKILGLAYTPRYFCDDINWLCDFI</sequence>
<dbReference type="Pfam" id="PF04230">
    <property type="entry name" value="PS_pyruv_trans"/>
    <property type="match status" value="1"/>
</dbReference>